<proteinExistence type="predicted"/>
<evidence type="ECO:0000313" key="2">
    <source>
        <dbReference type="EMBL" id="KAF0320646.1"/>
    </source>
</evidence>
<gene>
    <name evidence="2" type="ORF">GQ607_012043</name>
</gene>
<protein>
    <submittedName>
        <fullName evidence="2">Uncharacterized protein</fullName>
    </submittedName>
</protein>
<comment type="caution">
    <text evidence="2">The sequence shown here is derived from an EMBL/GenBank/DDBJ whole genome shotgun (WGS) entry which is preliminary data.</text>
</comment>
<feature type="region of interest" description="Disordered" evidence="1">
    <location>
        <begin position="1"/>
        <end position="67"/>
    </location>
</feature>
<dbReference type="EMBL" id="WOWK01000080">
    <property type="protein sequence ID" value="KAF0320646.1"/>
    <property type="molecule type" value="Genomic_DNA"/>
</dbReference>
<keyword evidence="3" id="KW-1185">Reference proteome</keyword>
<dbReference type="AlphaFoldDB" id="A0A8H3W7M5"/>
<name>A0A8H3W7M5_9PEZI</name>
<evidence type="ECO:0000313" key="3">
    <source>
        <dbReference type="Proteomes" id="UP000434172"/>
    </source>
</evidence>
<reference evidence="2 3" key="1">
    <citation type="submission" date="2019-12" db="EMBL/GenBank/DDBJ databases">
        <title>A genome sequence resource for the geographically widespread anthracnose pathogen Colletotrichum asianum.</title>
        <authorList>
            <person name="Meng Y."/>
        </authorList>
    </citation>
    <scope>NUCLEOTIDE SEQUENCE [LARGE SCALE GENOMIC DNA]</scope>
    <source>
        <strain evidence="2 3">ICMP 18580</strain>
    </source>
</reference>
<evidence type="ECO:0000256" key="1">
    <source>
        <dbReference type="SAM" id="MobiDB-lite"/>
    </source>
</evidence>
<dbReference type="Proteomes" id="UP000434172">
    <property type="component" value="Unassembled WGS sequence"/>
</dbReference>
<organism evidence="2 3">
    <name type="scientific">Colletotrichum asianum</name>
    <dbReference type="NCBI Taxonomy" id="702518"/>
    <lineage>
        <taxon>Eukaryota</taxon>
        <taxon>Fungi</taxon>
        <taxon>Dikarya</taxon>
        <taxon>Ascomycota</taxon>
        <taxon>Pezizomycotina</taxon>
        <taxon>Sordariomycetes</taxon>
        <taxon>Hypocreomycetidae</taxon>
        <taxon>Glomerellales</taxon>
        <taxon>Glomerellaceae</taxon>
        <taxon>Colletotrichum</taxon>
        <taxon>Colletotrichum gloeosporioides species complex</taxon>
    </lineage>
</organism>
<accession>A0A8H3W7M5</accession>
<feature type="compositionally biased region" description="Basic residues" evidence="1">
    <location>
        <begin position="14"/>
        <end position="24"/>
    </location>
</feature>
<sequence>MRRWRGAQMSQSVRKQRRHQRGTWKKGASATQEGMDCDGKRGHSWNGRLHVPDRDPCPGTPDPRPRQQRCLTVPRELQQRLFWLAAAGLSAVFSAGGC</sequence>